<dbReference type="EMBL" id="CAJOBR010008355">
    <property type="protein sequence ID" value="CAF4878088.1"/>
    <property type="molecule type" value="Genomic_DNA"/>
</dbReference>
<dbReference type="AlphaFoldDB" id="A0A818D821"/>
<proteinExistence type="predicted"/>
<reference evidence="2" key="1">
    <citation type="submission" date="2021-02" db="EMBL/GenBank/DDBJ databases">
        <authorList>
            <person name="Nowell W R."/>
        </authorList>
    </citation>
    <scope>NUCLEOTIDE SEQUENCE</scope>
</reference>
<evidence type="ECO:0000313" key="2">
    <source>
        <dbReference type="EMBL" id="CAF3437765.1"/>
    </source>
</evidence>
<keyword evidence="1" id="KW-0732">Signal</keyword>
<organism evidence="2 6">
    <name type="scientific">Rotaria socialis</name>
    <dbReference type="NCBI Taxonomy" id="392032"/>
    <lineage>
        <taxon>Eukaryota</taxon>
        <taxon>Metazoa</taxon>
        <taxon>Spiralia</taxon>
        <taxon>Gnathifera</taxon>
        <taxon>Rotifera</taxon>
        <taxon>Eurotatoria</taxon>
        <taxon>Bdelloidea</taxon>
        <taxon>Philodinida</taxon>
        <taxon>Philodinidae</taxon>
        <taxon>Rotaria</taxon>
    </lineage>
</organism>
<dbReference type="Proteomes" id="UP000663872">
    <property type="component" value="Unassembled WGS sequence"/>
</dbReference>
<sequence length="224" mass="26020">MVALSNKNIVLIVFASSLFVLQINAEQEHDDMCRLVRDVLCVKDVLMIIAMTTRSMERTINKTQVDIAGRIGNNDTANRYVKYQVGNIDSQLPTPKYHTHFFQLNNINKKYLVHLFSEAHDAMSFYYNTIQDILNVSDTSSTNDLKDIQNILNKMICQYRSVLHVYFHGWTTIDRIKSVEFSKISSHISQTFLNDAHSMIIIDILRTWMDKIHSVIHNIEAKYF</sequence>
<protein>
    <submittedName>
        <fullName evidence="2">Uncharacterized protein</fullName>
    </submittedName>
</protein>
<dbReference type="Proteomes" id="UP000663848">
    <property type="component" value="Unassembled WGS sequence"/>
</dbReference>
<dbReference type="EMBL" id="CAJOBQ010006772">
    <property type="protein sequence ID" value="CAF4675901.1"/>
    <property type="molecule type" value="Genomic_DNA"/>
</dbReference>
<feature type="signal peptide" evidence="1">
    <location>
        <begin position="1"/>
        <end position="25"/>
    </location>
</feature>
<evidence type="ECO:0000313" key="5">
    <source>
        <dbReference type="EMBL" id="CAF4878088.1"/>
    </source>
</evidence>
<comment type="caution">
    <text evidence="2">The sequence shown here is derived from an EMBL/GenBank/DDBJ whole genome shotgun (WGS) entry which is preliminary data.</text>
</comment>
<dbReference type="Proteomes" id="UP000663862">
    <property type="component" value="Unassembled WGS sequence"/>
</dbReference>
<evidence type="ECO:0000256" key="1">
    <source>
        <dbReference type="SAM" id="SignalP"/>
    </source>
</evidence>
<dbReference type="EMBL" id="CAJNYT010002978">
    <property type="protein sequence ID" value="CAF3512390.1"/>
    <property type="molecule type" value="Genomic_DNA"/>
</dbReference>
<name>A0A818D821_9BILA</name>
<evidence type="ECO:0000313" key="3">
    <source>
        <dbReference type="EMBL" id="CAF3512390.1"/>
    </source>
</evidence>
<accession>A0A818D821</accession>
<evidence type="ECO:0000313" key="6">
    <source>
        <dbReference type="Proteomes" id="UP000663869"/>
    </source>
</evidence>
<dbReference type="EMBL" id="CAJNYU010001442">
    <property type="protein sequence ID" value="CAF3437765.1"/>
    <property type="molecule type" value="Genomic_DNA"/>
</dbReference>
<feature type="chain" id="PRO_5036414347" evidence="1">
    <location>
        <begin position="26"/>
        <end position="224"/>
    </location>
</feature>
<evidence type="ECO:0000313" key="4">
    <source>
        <dbReference type="EMBL" id="CAF4675901.1"/>
    </source>
</evidence>
<dbReference type="Proteomes" id="UP000663869">
    <property type="component" value="Unassembled WGS sequence"/>
</dbReference>
<gene>
    <name evidence="2" type="ORF">FME351_LOCUS12369</name>
    <name evidence="3" type="ORF">GRG538_LOCUS18266</name>
    <name evidence="5" type="ORF">QYT958_LOCUS29152</name>
    <name evidence="4" type="ORF">TSG867_LOCUS32115</name>
</gene>